<dbReference type="EMBL" id="PJMW01000002">
    <property type="protein sequence ID" value="PKV78805.1"/>
    <property type="molecule type" value="Genomic_DNA"/>
</dbReference>
<name>A0A2N3VB29_9NOCA</name>
<dbReference type="AlphaFoldDB" id="A0A2N3VB29"/>
<comment type="caution">
    <text evidence="1">The sequence shown here is derived from an EMBL/GenBank/DDBJ whole genome shotgun (WGS) entry which is preliminary data.</text>
</comment>
<reference evidence="1 2" key="1">
    <citation type="submission" date="2017-12" db="EMBL/GenBank/DDBJ databases">
        <title>Sequencing the genomes of 1000 Actinobacteria strains.</title>
        <authorList>
            <person name="Klenk H.-P."/>
        </authorList>
    </citation>
    <scope>NUCLEOTIDE SEQUENCE [LARGE SCALE GENOMIC DNA]</scope>
    <source>
        <strain evidence="1 2">DSM 44489</strain>
    </source>
</reference>
<gene>
    <name evidence="1" type="ORF">ATK86_3187</name>
</gene>
<sequence length="439" mass="47669">MRRPRAMVLDEVWRGLDGVNALSGADGGPLRRTVKLILDPLVLRPMQHPGLASTMLDEDGIALLTALMHAQSDALRACAAWFAVLKQVRRRLRITEGNAQDLYFQRCFELATVAGVPAGESAQVRAEAMLREVHESTGGRTTAALKRHLTDPARAAELIELLDLAWTRRPLAPYGARDLAAELTELLEACTLARAGDPADAGPLFDDVVDSGAGTRRGIALWLAQPDAGADDLGLTTHSSPRRPELGASASTASLGLPFDRTVYERVFTVLQGSIDRTDLPEIPELVTREISRSCSPWGLLDESLRVAAAAGSELALGLSPIGSPGDACSSRAHEVVNGRWRREGYVLQARRYAVHVVDGRTGPLAAVAAELRAPWRPYSRRLWVRLHGRDVRELPVFDPGELWDLLDGVARSVILDHRTRVKQALSADTVTDVEARAS</sequence>
<protein>
    <submittedName>
        <fullName evidence="1">Uncharacterized protein</fullName>
    </submittedName>
</protein>
<dbReference type="Proteomes" id="UP000233766">
    <property type="component" value="Unassembled WGS sequence"/>
</dbReference>
<organism evidence="1 2">
    <name type="scientific">Nocardia fluminea</name>
    <dbReference type="NCBI Taxonomy" id="134984"/>
    <lineage>
        <taxon>Bacteria</taxon>
        <taxon>Bacillati</taxon>
        <taxon>Actinomycetota</taxon>
        <taxon>Actinomycetes</taxon>
        <taxon>Mycobacteriales</taxon>
        <taxon>Nocardiaceae</taxon>
        <taxon>Nocardia</taxon>
    </lineage>
</organism>
<accession>A0A2N3VB29</accession>
<evidence type="ECO:0000313" key="1">
    <source>
        <dbReference type="EMBL" id="PKV78805.1"/>
    </source>
</evidence>
<keyword evidence="2" id="KW-1185">Reference proteome</keyword>
<evidence type="ECO:0000313" key="2">
    <source>
        <dbReference type="Proteomes" id="UP000233766"/>
    </source>
</evidence>
<proteinExistence type="predicted"/>